<dbReference type="SUPFAM" id="SSF51556">
    <property type="entry name" value="Metallo-dependent hydrolases"/>
    <property type="match status" value="1"/>
</dbReference>
<keyword evidence="2" id="KW-1185">Reference proteome</keyword>
<evidence type="ECO:0008006" key="3">
    <source>
        <dbReference type="Google" id="ProtNLM"/>
    </source>
</evidence>
<dbReference type="EMBL" id="LQOX01000121">
    <property type="protein sequence ID" value="ORV65639.1"/>
    <property type="molecule type" value="Genomic_DNA"/>
</dbReference>
<accession>A0A1X1V9D3</accession>
<gene>
    <name evidence="1" type="ORF">AWC07_12820</name>
</gene>
<sequence>MDYPHWSYDSPAYAINRFLPDQRERIMRGNATALYGLPATVKALPGEPLRDGVVDAEPGVESS</sequence>
<dbReference type="RefSeq" id="WP_036416571.1">
    <property type="nucleotide sequence ID" value="NZ_LQOX01000121.1"/>
</dbReference>
<proteinExistence type="predicted"/>
<dbReference type="AlphaFoldDB" id="A0A1X1V9D3"/>
<name>A0A1X1V9D3_MYCGS</name>
<evidence type="ECO:0000313" key="1">
    <source>
        <dbReference type="EMBL" id="ORV65639.1"/>
    </source>
</evidence>
<dbReference type="InterPro" id="IPR032466">
    <property type="entry name" value="Metal_Hydrolase"/>
</dbReference>
<evidence type="ECO:0000313" key="2">
    <source>
        <dbReference type="Proteomes" id="UP000193738"/>
    </source>
</evidence>
<organism evidence="1 2">
    <name type="scientific">Mycobacterium gastri</name>
    <dbReference type="NCBI Taxonomy" id="1777"/>
    <lineage>
        <taxon>Bacteria</taxon>
        <taxon>Bacillati</taxon>
        <taxon>Actinomycetota</taxon>
        <taxon>Actinomycetes</taxon>
        <taxon>Mycobacteriales</taxon>
        <taxon>Mycobacteriaceae</taxon>
        <taxon>Mycobacterium</taxon>
    </lineage>
</organism>
<reference evidence="1 2" key="1">
    <citation type="submission" date="2016-01" db="EMBL/GenBank/DDBJ databases">
        <title>The new phylogeny of the genus Mycobacterium.</title>
        <authorList>
            <person name="Tarcisio F."/>
            <person name="Conor M."/>
            <person name="Antonella G."/>
            <person name="Elisabetta G."/>
            <person name="Giulia F.S."/>
            <person name="Sara T."/>
            <person name="Anna F."/>
            <person name="Clotilde B."/>
            <person name="Roberto B."/>
            <person name="Veronica D.S."/>
            <person name="Fabio R."/>
            <person name="Monica P."/>
            <person name="Olivier J."/>
            <person name="Enrico T."/>
            <person name="Nicola S."/>
        </authorList>
    </citation>
    <scope>NUCLEOTIDE SEQUENCE [LARGE SCALE GENOMIC DNA]</scope>
    <source>
        <strain evidence="1 2">DSM 43505</strain>
    </source>
</reference>
<dbReference type="STRING" id="1777.AWC07_12820"/>
<dbReference type="Proteomes" id="UP000193738">
    <property type="component" value="Unassembled WGS sequence"/>
</dbReference>
<comment type="caution">
    <text evidence="1">The sequence shown here is derived from an EMBL/GenBank/DDBJ whole genome shotgun (WGS) entry which is preliminary data.</text>
</comment>
<protein>
    <recommendedName>
        <fullName evidence="3">Amidohydrolase-related domain-containing protein</fullName>
    </recommendedName>
</protein>